<dbReference type="AlphaFoldDB" id="A0A9X3MX83"/>
<dbReference type="PANTHER" id="PTHR12631">
    <property type="entry name" value="ALPHA-L-IDURONIDASE"/>
    <property type="match status" value="1"/>
</dbReference>
<keyword evidence="1" id="KW-0732">Signal</keyword>
<evidence type="ECO:0000256" key="1">
    <source>
        <dbReference type="SAM" id="SignalP"/>
    </source>
</evidence>
<proteinExistence type="predicted"/>
<dbReference type="RefSeq" id="WP_270043957.1">
    <property type="nucleotide sequence ID" value="NZ_JAPDOD010000037.1"/>
</dbReference>
<protein>
    <recommendedName>
        <fullName evidence="4">Glycoside hydrolase family 5 domain-containing protein</fullName>
    </recommendedName>
</protein>
<feature type="signal peptide" evidence="1">
    <location>
        <begin position="1"/>
        <end position="24"/>
    </location>
</feature>
<dbReference type="Gene3D" id="3.20.20.80">
    <property type="entry name" value="Glycosidases"/>
    <property type="match status" value="1"/>
</dbReference>
<comment type="caution">
    <text evidence="2">The sequence shown here is derived from an EMBL/GenBank/DDBJ whole genome shotgun (WGS) entry which is preliminary data.</text>
</comment>
<dbReference type="SUPFAM" id="SSF51445">
    <property type="entry name" value="(Trans)glycosidases"/>
    <property type="match status" value="1"/>
</dbReference>
<evidence type="ECO:0008006" key="4">
    <source>
        <dbReference type="Google" id="ProtNLM"/>
    </source>
</evidence>
<keyword evidence="3" id="KW-1185">Reference proteome</keyword>
<dbReference type="GO" id="GO:0004553">
    <property type="term" value="F:hydrolase activity, hydrolyzing O-glycosyl compounds"/>
    <property type="evidence" value="ECO:0007669"/>
    <property type="project" value="TreeGrafter"/>
</dbReference>
<name>A0A9X3MX83_9ACTN</name>
<dbReference type="InterPro" id="IPR051923">
    <property type="entry name" value="Glycosyl_Hydrolase_39"/>
</dbReference>
<dbReference type="Proteomes" id="UP001149140">
    <property type="component" value="Unassembled WGS sequence"/>
</dbReference>
<dbReference type="InterPro" id="IPR017853">
    <property type="entry name" value="GH"/>
</dbReference>
<evidence type="ECO:0000313" key="2">
    <source>
        <dbReference type="EMBL" id="MDA0164706.1"/>
    </source>
</evidence>
<organism evidence="2 3">
    <name type="scientific">Solirubrobacter ginsenosidimutans</name>
    <dbReference type="NCBI Taxonomy" id="490573"/>
    <lineage>
        <taxon>Bacteria</taxon>
        <taxon>Bacillati</taxon>
        <taxon>Actinomycetota</taxon>
        <taxon>Thermoleophilia</taxon>
        <taxon>Solirubrobacterales</taxon>
        <taxon>Solirubrobacteraceae</taxon>
        <taxon>Solirubrobacter</taxon>
    </lineage>
</organism>
<gene>
    <name evidence="2" type="ORF">OM076_30845</name>
</gene>
<evidence type="ECO:0000313" key="3">
    <source>
        <dbReference type="Proteomes" id="UP001149140"/>
    </source>
</evidence>
<dbReference type="PANTHER" id="PTHR12631:SF10">
    <property type="entry name" value="BETA-XYLOSIDASE-LIKE PROTEIN-RELATED"/>
    <property type="match status" value="1"/>
</dbReference>
<accession>A0A9X3MX83</accession>
<feature type="chain" id="PRO_5040884430" description="Glycoside hydrolase family 5 domain-containing protein" evidence="1">
    <location>
        <begin position="25"/>
        <end position="308"/>
    </location>
</feature>
<reference evidence="2" key="1">
    <citation type="submission" date="2022-10" db="EMBL/GenBank/DDBJ databases">
        <title>The WGS of Solirubrobacter ginsenosidimutans DSM 21036.</title>
        <authorList>
            <person name="Jiang Z."/>
        </authorList>
    </citation>
    <scope>NUCLEOTIDE SEQUENCE</scope>
    <source>
        <strain evidence="2">DSM 21036</strain>
    </source>
</reference>
<dbReference type="EMBL" id="JAPDOD010000037">
    <property type="protein sequence ID" value="MDA0164706.1"/>
    <property type="molecule type" value="Genomic_DNA"/>
</dbReference>
<sequence>MLRRALLPTILLVLVAIPTTTAHAAVTTKKAIWGPVEIDSQSQFPVYKELGAGIYQTTLNWADVASLEPLDAKDVEDPSYEWPDEIDTAIDEAKSAGIDVALTVTGAPDWANGGKAPTTGPTKAADFATFLSVAAQRYPSVHLWSIWDGPYKGGAGKYAQLLDGAYVKLKAASKLNKVIGGQSTTSTAAKWIPKLKLPNGKAPRMDFYGHDPSGSKAPTAASLKSLETKVAKLGKGLKLYLSPVKLTLSPTKQAAWIKAALKATKADKNVATFGYQGLIDDSNVPSTWKGLLDTDGTKKAAFTAFKNG</sequence>